<dbReference type="Proteomes" id="UP000054477">
    <property type="component" value="Unassembled WGS sequence"/>
</dbReference>
<keyword evidence="3" id="KW-1185">Reference proteome</keyword>
<name>A0A0C9WR01_9AGAR</name>
<feature type="non-terminal residue" evidence="2">
    <location>
        <position position="145"/>
    </location>
</feature>
<proteinExistence type="predicted"/>
<feature type="non-terminal residue" evidence="2">
    <location>
        <position position="1"/>
    </location>
</feature>
<organism evidence="2 3">
    <name type="scientific">Laccaria amethystina LaAM-08-1</name>
    <dbReference type="NCBI Taxonomy" id="1095629"/>
    <lineage>
        <taxon>Eukaryota</taxon>
        <taxon>Fungi</taxon>
        <taxon>Dikarya</taxon>
        <taxon>Basidiomycota</taxon>
        <taxon>Agaricomycotina</taxon>
        <taxon>Agaricomycetes</taxon>
        <taxon>Agaricomycetidae</taxon>
        <taxon>Agaricales</taxon>
        <taxon>Agaricineae</taxon>
        <taxon>Hydnangiaceae</taxon>
        <taxon>Laccaria</taxon>
    </lineage>
</organism>
<protein>
    <submittedName>
        <fullName evidence="2">Uncharacterized protein</fullName>
    </submittedName>
</protein>
<dbReference type="EMBL" id="KN839242">
    <property type="protein sequence ID" value="KIJ90233.1"/>
    <property type="molecule type" value="Genomic_DNA"/>
</dbReference>
<sequence length="145" mass="17163">LLELDRCQEELQRLSHERSAMQEWFAEEWNCVVKAMQSEQNEDVIYQLELHAYTLACLCNIWQDKVRLVIPHKTMDSSWGPTVEQLAWPRKWELSEMTMENEIDGEEEGESDEDDDEDQEDDGEEQELLEAVEMVALSDEFRNSY</sequence>
<reference evidence="3" key="2">
    <citation type="submission" date="2015-01" db="EMBL/GenBank/DDBJ databases">
        <title>Evolutionary Origins and Diversification of the Mycorrhizal Mutualists.</title>
        <authorList>
            <consortium name="DOE Joint Genome Institute"/>
            <consortium name="Mycorrhizal Genomics Consortium"/>
            <person name="Kohler A."/>
            <person name="Kuo A."/>
            <person name="Nagy L.G."/>
            <person name="Floudas D."/>
            <person name="Copeland A."/>
            <person name="Barry K.W."/>
            <person name="Cichocki N."/>
            <person name="Veneault-Fourrey C."/>
            <person name="LaButti K."/>
            <person name="Lindquist E.A."/>
            <person name="Lipzen A."/>
            <person name="Lundell T."/>
            <person name="Morin E."/>
            <person name="Murat C."/>
            <person name="Riley R."/>
            <person name="Ohm R."/>
            <person name="Sun H."/>
            <person name="Tunlid A."/>
            <person name="Henrissat B."/>
            <person name="Grigoriev I.V."/>
            <person name="Hibbett D.S."/>
            <person name="Martin F."/>
        </authorList>
    </citation>
    <scope>NUCLEOTIDE SEQUENCE [LARGE SCALE GENOMIC DNA]</scope>
    <source>
        <strain evidence="3">LaAM-08-1</strain>
    </source>
</reference>
<evidence type="ECO:0000313" key="3">
    <source>
        <dbReference type="Proteomes" id="UP000054477"/>
    </source>
</evidence>
<gene>
    <name evidence="2" type="ORF">K443DRAFT_61761</name>
</gene>
<feature type="region of interest" description="Disordered" evidence="1">
    <location>
        <begin position="97"/>
        <end position="129"/>
    </location>
</feature>
<dbReference type="AlphaFoldDB" id="A0A0C9WR01"/>
<accession>A0A0C9WR01</accession>
<evidence type="ECO:0000313" key="2">
    <source>
        <dbReference type="EMBL" id="KIJ90233.1"/>
    </source>
</evidence>
<dbReference type="HOGENOM" id="CLU_055157_0_0_1"/>
<evidence type="ECO:0000256" key="1">
    <source>
        <dbReference type="SAM" id="MobiDB-lite"/>
    </source>
</evidence>
<feature type="compositionally biased region" description="Acidic residues" evidence="1">
    <location>
        <begin position="99"/>
        <end position="129"/>
    </location>
</feature>
<dbReference type="OrthoDB" id="3259165at2759"/>
<reference evidence="2 3" key="1">
    <citation type="submission" date="2014-04" db="EMBL/GenBank/DDBJ databases">
        <authorList>
            <consortium name="DOE Joint Genome Institute"/>
            <person name="Kuo A."/>
            <person name="Kohler A."/>
            <person name="Nagy L.G."/>
            <person name="Floudas D."/>
            <person name="Copeland A."/>
            <person name="Barry K.W."/>
            <person name="Cichocki N."/>
            <person name="Veneault-Fourrey C."/>
            <person name="LaButti K."/>
            <person name="Lindquist E.A."/>
            <person name="Lipzen A."/>
            <person name="Lundell T."/>
            <person name="Morin E."/>
            <person name="Murat C."/>
            <person name="Sun H."/>
            <person name="Tunlid A."/>
            <person name="Henrissat B."/>
            <person name="Grigoriev I.V."/>
            <person name="Hibbett D.S."/>
            <person name="Martin F."/>
            <person name="Nordberg H.P."/>
            <person name="Cantor M.N."/>
            <person name="Hua S.X."/>
        </authorList>
    </citation>
    <scope>NUCLEOTIDE SEQUENCE [LARGE SCALE GENOMIC DNA]</scope>
    <source>
        <strain evidence="2 3">LaAM-08-1</strain>
    </source>
</reference>